<name>A0A382NAK8_9ZZZZ</name>
<dbReference type="SUPFAM" id="SSF48403">
    <property type="entry name" value="Ankyrin repeat"/>
    <property type="match status" value="1"/>
</dbReference>
<keyword evidence="2" id="KW-0040">ANK repeat</keyword>
<dbReference type="EMBL" id="UINC01099103">
    <property type="protein sequence ID" value="SVC58116.1"/>
    <property type="molecule type" value="Genomic_DNA"/>
</dbReference>
<evidence type="ECO:0000256" key="2">
    <source>
        <dbReference type="ARBA" id="ARBA00023043"/>
    </source>
</evidence>
<dbReference type="SMART" id="SM00248">
    <property type="entry name" value="ANK"/>
    <property type="match status" value="4"/>
</dbReference>
<protein>
    <submittedName>
        <fullName evidence="3">Uncharacterized protein</fullName>
    </submittedName>
</protein>
<organism evidence="3">
    <name type="scientific">marine metagenome</name>
    <dbReference type="NCBI Taxonomy" id="408172"/>
    <lineage>
        <taxon>unclassified sequences</taxon>
        <taxon>metagenomes</taxon>
        <taxon>ecological metagenomes</taxon>
    </lineage>
</organism>
<evidence type="ECO:0000313" key="3">
    <source>
        <dbReference type="EMBL" id="SVC58116.1"/>
    </source>
</evidence>
<evidence type="ECO:0000256" key="1">
    <source>
        <dbReference type="ARBA" id="ARBA00022737"/>
    </source>
</evidence>
<dbReference type="InterPro" id="IPR036770">
    <property type="entry name" value="Ankyrin_rpt-contain_sf"/>
</dbReference>
<reference evidence="3" key="1">
    <citation type="submission" date="2018-05" db="EMBL/GenBank/DDBJ databases">
        <authorList>
            <person name="Lanie J.A."/>
            <person name="Ng W.-L."/>
            <person name="Kazmierczak K.M."/>
            <person name="Andrzejewski T.M."/>
            <person name="Davidsen T.M."/>
            <person name="Wayne K.J."/>
            <person name="Tettelin H."/>
            <person name="Glass J.I."/>
            <person name="Rusch D."/>
            <person name="Podicherti R."/>
            <person name="Tsui H.-C.T."/>
            <person name="Winkler M.E."/>
        </authorList>
    </citation>
    <scope>NUCLEOTIDE SEQUENCE</scope>
</reference>
<dbReference type="PROSITE" id="PS50297">
    <property type="entry name" value="ANK_REP_REGION"/>
    <property type="match status" value="3"/>
</dbReference>
<keyword evidence="1" id="KW-0677">Repeat</keyword>
<proteinExistence type="predicted"/>
<dbReference type="Pfam" id="PF12796">
    <property type="entry name" value="Ank_2"/>
    <property type="match status" value="2"/>
</dbReference>
<dbReference type="PROSITE" id="PS50088">
    <property type="entry name" value="ANK_REPEAT"/>
    <property type="match status" value="3"/>
</dbReference>
<dbReference type="Gene3D" id="1.25.40.20">
    <property type="entry name" value="Ankyrin repeat-containing domain"/>
    <property type="match status" value="2"/>
</dbReference>
<dbReference type="InterPro" id="IPR002110">
    <property type="entry name" value="Ankyrin_rpt"/>
</dbReference>
<sequence>MDLIQACVSEDIGAVRALIRLGYNVNYATSQHYSTPLHIATTKGNVGIVKLLINAGANSSVRNWWGETPLDIARNKNYTDLTRMLSRGIFDACKFGAIDRVREIISTDPAAIHTAKTAIHVAAYYGHTEIAMLLIGAGVDLDWKNKNGDTALEIATRDAKDEICRMIIKAGADCSEVRGYILILYDVDIIPTDKQLKDIPIGHALYKKYYFHKAHDHMDDFGMRVDYLLKAEEYNVVSRIVAEKCGLPFGETPEIKSMIDVANFMANYIKS</sequence>
<dbReference type="AlphaFoldDB" id="A0A382NAK8"/>
<gene>
    <name evidence="3" type="ORF">METZ01_LOCUS310970</name>
</gene>
<accession>A0A382NAK8</accession>
<dbReference type="PANTHER" id="PTHR24171">
    <property type="entry name" value="ANKYRIN REPEAT DOMAIN-CONTAINING PROTEIN 39-RELATED"/>
    <property type="match status" value="1"/>
</dbReference>